<feature type="binding site" evidence="3">
    <location>
        <position position="249"/>
    </location>
    <ligand>
        <name>Zn(2+)</name>
        <dbReference type="ChEBI" id="CHEBI:29105"/>
    </ligand>
</feature>
<dbReference type="eggNOG" id="KOG2683">
    <property type="taxonomic scope" value="Eukaryota"/>
</dbReference>
<evidence type="ECO:0000313" key="6">
    <source>
        <dbReference type="EMBL" id="KJE90862.1"/>
    </source>
</evidence>
<accession>A0A0D2VL79</accession>
<keyword evidence="7" id="KW-1185">Reference proteome</keyword>
<dbReference type="EMBL" id="KE346362">
    <property type="protein sequence ID" value="KJE90862.1"/>
    <property type="molecule type" value="Genomic_DNA"/>
</dbReference>
<gene>
    <name evidence="6" type="ORF">CAOG_008579</name>
</gene>
<evidence type="ECO:0000259" key="5">
    <source>
        <dbReference type="PROSITE" id="PS50305"/>
    </source>
</evidence>
<dbReference type="InterPro" id="IPR026590">
    <property type="entry name" value="Ssirtuin_cat_dom"/>
</dbReference>
<dbReference type="GO" id="GO:0017136">
    <property type="term" value="F:histone deacetylase activity, NAD-dependent"/>
    <property type="evidence" value="ECO:0007669"/>
    <property type="project" value="TreeGrafter"/>
</dbReference>
<keyword evidence="2" id="KW-0520">NAD</keyword>
<dbReference type="InterPro" id="IPR003000">
    <property type="entry name" value="Sirtuin"/>
</dbReference>
<dbReference type="InParanoid" id="A0A0D2VL79"/>
<dbReference type="PANTHER" id="PTHR11085">
    <property type="entry name" value="NAD-DEPENDENT PROTEIN DEACYLASE SIRTUIN-5, MITOCHONDRIAL-RELATED"/>
    <property type="match status" value="1"/>
</dbReference>
<evidence type="ECO:0000256" key="3">
    <source>
        <dbReference type="PROSITE-ProRule" id="PRU00236"/>
    </source>
</evidence>
<dbReference type="AlphaFoldDB" id="A0A0D2VL79"/>
<dbReference type="PROSITE" id="PS50305">
    <property type="entry name" value="SIRTUIN"/>
    <property type="match status" value="1"/>
</dbReference>
<dbReference type="InterPro" id="IPR029035">
    <property type="entry name" value="DHS-like_NAD/FAD-binding_dom"/>
</dbReference>
<sequence length="396" mass="43377">MPRSLPNSLPSHLHESHTSTAGRLPKPNKVPSRFVATSVITTGSAAVAAAASWQQRRSAFGQAHLTRTRGLSSVAGLAFTYNSMSSNATDAKQQQVERLPLMTLDPTKTMPQSARATDEQIQQLAEFIEQAPKIVVLTGAGISTESGVPDYRSPGVGLYVTSSHKPTQFREFVMSETKRRRYWARNYAAFPSFAQTRPNISHDVLARLEETGKINFIITQNVDSLHSHAGSKHVLELHGNGSEVVCLSCRDRTRRSDLQVVLERLNAEWSATITGFTPDGDVNLVDAGSIYSSFQFPDCSKCGGLLKPDVVFFGENVPAETVELARQKIRDADALLVVGSSLTVFSGFRFAKYAQELGKPIGIINIGATRADDIATFKIESHIGDVLWRTYQQLQL</sequence>
<dbReference type="SUPFAM" id="SSF52467">
    <property type="entry name" value="DHS-like NAD/FAD-binding domain"/>
    <property type="match status" value="1"/>
</dbReference>
<dbReference type="InterPro" id="IPR050134">
    <property type="entry name" value="NAD-dep_sirtuin_deacylases"/>
</dbReference>
<keyword evidence="1" id="KW-0808">Transferase</keyword>
<feature type="region of interest" description="Disordered" evidence="4">
    <location>
        <begin position="1"/>
        <end position="29"/>
    </location>
</feature>
<dbReference type="OrthoDB" id="424302at2759"/>
<feature type="binding site" evidence="3">
    <location>
        <position position="299"/>
    </location>
    <ligand>
        <name>Zn(2+)</name>
        <dbReference type="ChEBI" id="CHEBI:29105"/>
    </ligand>
</feature>
<dbReference type="Proteomes" id="UP000008743">
    <property type="component" value="Unassembled WGS sequence"/>
</dbReference>
<keyword evidence="3" id="KW-0862">Zinc</keyword>
<name>A0A0D2VL79_CAPO3</name>
<feature type="compositionally biased region" description="Polar residues" evidence="4">
    <location>
        <begin position="1"/>
        <end position="10"/>
    </location>
</feature>
<dbReference type="GO" id="GO:0005759">
    <property type="term" value="C:mitochondrial matrix"/>
    <property type="evidence" value="ECO:0007669"/>
    <property type="project" value="TreeGrafter"/>
</dbReference>
<dbReference type="InterPro" id="IPR026591">
    <property type="entry name" value="Sirtuin_cat_small_dom_sf"/>
</dbReference>
<evidence type="ECO:0000256" key="1">
    <source>
        <dbReference type="ARBA" id="ARBA00022679"/>
    </source>
</evidence>
<dbReference type="Gene3D" id="3.30.1600.10">
    <property type="entry name" value="SIR2/SIRT2 'Small Domain"/>
    <property type="match status" value="1"/>
</dbReference>
<reference evidence="7" key="1">
    <citation type="submission" date="2011-02" db="EMBL/GenBank/DDBJ databases">
        <title>The Genome Sequence of Capsaspora owczarzaki ATCC 30864.</title>
        <authorList>
            <person name="Russ C."/>
            <person name="Cuomo C."/>
            <person name="Burger G."/>
            <person name="Gray M.W."/>
            <person name="Holland P.W.H."/>
            <person name="King N."/>
            <person name="Lang F.B.F."/>
            <person name="Roger A.J."/>
            <person name="Ruiz-Trillo I."/>
            <person name="Young S.K."/>
            <person name="Zeng Q."/>
            <person name="Gargeya S."/>
            <person name="Alvarado L."/>
            <person name="Berlin A."/>
            <person name="Chapman S.B."/>
            <person name="Chen Z."/>
            <person name="Freedman E."/>
            <person name="Gellesch M."/>
            <person name="Goldberg J."/>
            <person name="Griggs A."/>
            <person name="Gujja S."/>
            <person name="Heilman E."/>
            <person name="Heiman D."/>
            <person name="Howarth C."/>
            <person name="Mehta T."/>
            <person name="Neiman D."/>
            <person name="Pearson M."/>
            <person name="Roberts A."/>
            <person name="Saif S."/>
            <person name="Shea T."/>
            <person name="Shenoy N."/>
            <person name="Sisk P."/>
            <person name="Stolte C."/>
            <person name="Sykes S."/>
            <person name="White J."/>
            <person name="Yandava C."/>
            <person name="Haas B."/>
            <person name="Nusbaum C."/>
            <person name="Birren B."/>
        </authorList>
    </citation>
    <scope>NUCLEOTIDE SEQUENCE</scope>
    <source>
        <strain evidence="7">ATCC 30864</strain>
    </source>
</reference>
<dbReference type="GO" id="GO:0046872">
    <property type="term" value="F:metal ion binding"/>
    <property type="evidence" value="ECO:0007669"/>
    <property type="project" value="UniProtKB-KW"/>
</dbReference>
<dbReference type="OMA" id="RRHYWAR"/>
<dbReference type="Pfam" id="PF02146">
    <property type="entry name" value="SIR2"/>
    <property type="match status" value="1"/>
</dbReference>
<feature type="domain" description="Deacetylase sirtuin-type" evidence="5">
    <location>
        <begin position="114"/>
        <end position="396"/>
    </location>
</feature>
<evidence type="ECO:0000256" key="2">
    <source>
        <dbReference type="ARBA" id="ARBA00023027"/>
    </source>
</evidence>
<dbReference type="PhylomeDB" id="A0A0D2VL79"/>
<dbReference type="GO" id="GO:0070403">
    <property type="term" value="F:NAD+ binding"/>
    <property type="evidence" value="ECO:0007669"/>
    <property type="project" value="InterPro"/>
</dbReference>
<evidence type="ECO:0000256" key="4">
    <source>
        <dbReference type="SAM" id="MobiDB-lite"/>
    </source>
</evidence>
<evidence type="ECO:0000313" key="7">
    <source>
        <dbReference type="Proteomes" id="UP000008743"/>
    </source>
</evidence>
<dbReference type="Gene3D" id="3.40.50.1220">
    <property type="entry name" value="TPP-binding domain"/>
    <property type="match status" value="1"/>
</dbReference>
<feature type="active site" description="Proton acceptor" evidence="3">
    <location>
        <position position="238"/>
    </location>
</feature>
<proteinExistence type="predicted"/>
<dbReference type="STRING" id="595528.A0A0D2VL79"/>
<dbReference type="PANTHER" id="PTHR11085:SF10">
    <property type="entry name" value="NAD-DEPENDENT PROTEIN DEACYLASE SIRTUIN-5, MITOCHONDRIAL-RELATED"/>
    <property type="match status" value="1"/>
</dbReference>
<feature type="binding site" evidence="3">
    <location>
        <position position="302"/>
    </location>
    <ligand>
        <name>Zn(2+)</name>
        <dbReference type="ChEBI" id="CHEBI:29105"/>
    </ligand>
</feature>
<feature type="binding site" evidence="3">
    <location>
        <position position="246"/>
    </location>
    <ligand>
        <name>Zn(2+)</name>
        <dbReference type="ChEBI" id="CHEBI:29105"/>
    </ligand>
</feature>
<protein>
    <recommendedName>
        <fullName evidence="5">Deacetylase sirtuin-type domain-containing protein</fullName>
    </recommendedName>
</protein>
<keyword evidence="3" id="KW-0479">Metal-binding</keyword>
<dbReference type="NCBIfam" id="NF003738">
    <property type="entry name" value="PRK05333.1"/>
    <property type="match status" value="1"/>
</dbReference>
<organism evidence="6 7">
    <name type="scientific">Capsaspora owczarzaki (strain ATCC 30864)</name>
    <dbReference type="NCBI Taxonomy" id="595528"/>
    <lineage>
        <taxon>Eukaryota</taxon>
        <taxon>Filasterea</taxon>
        <taxon>Capsaspora</taxon>
    </lineage>
</organism>